<feature type="domain" description="RNA polymerase beta subunit protrusion" evidence="19">
    <location>
        <begin position="39"/>
        <end position="407"/>
    </location>
</feature>
<dbReference type="InterPro" id="IPR007644">
    <property type="entry name" value="RNA_pol_bsu_protrusion"/>
</dbReference>
<evidence type="ECO:0000256" key="5">
    <source>
        <dbReference type="ARBA" id="ARBA00022695"/>
    </source>
</evidence>
<feature type="domain" description="RNA polymerase Rpb2" evidence="18">
    <location>
        <begin position="191"/>
        <end position="379"/>
    </location>
</feature>
<evidence type="ECO:0000256" key="8">
    <source>
        <dbReference type="ARBA" id="ARBA00022833"/>
    </source>
</evidence>
<dbReference type="GO" id="GO:0003899">
    <property type="term" value="F:DNA-directed RNA polymerase activity"/>
    <property type="evidence" value="ECO:0007669"/>
    <property type="project" value="UniProtKB-EC"/>
</dbReference>
<feature type="domain" description="RNA polymerase Rpb2" evidence="20">
    <location>
        <begin position="467"/>
        <end position="531"/>
    </location>
</feature>
<dbReference type="InterPro" id="IPR007645">
    <property type="entry name" value="RNA_pol_Rpb2_3"/>
</dbReference>
<comment type="similarity">
    <text evidence="2 13">Belongs to the RNA polymerase beta chain family.</text>
</comment>
<evidence type="ECO:0000256" key="1">
    <source>
        <dbReference type="ARBA" id="ARBA00004604"/>
    </source>
</evidence>
<dbReference type="FunFam" id="3.90.1110.10:FF:000007">
    <property type="entry name" value="DNA-directed RNA polymerase subunit beta"/>
    <property type="match status" value="1"/>
</dbReference>
<dbReference type="InterPro" id="IPR007120">
    <property type="entry name" value="DNA-dir_RNAP_su2_dom"/>
</dbReference>
<feature type="domain" description="DNA-directed RNA polymerase I subunit RPA2" evidence="21">
    <location>
        <begin position="573"/>
        <end position="630"/>
    </location>
</feature>
<comment type="subcellular location">
    <subcellularLocation>
        <location evidence="1">Nucleus</location>
        <location evidence="1">Nucleolus</location>
    </subcellularLocation>
</comment>
<dbReference type="FunFam" id="3.90.1100.10:FF:000016">
    <property type="entry name" value="DNA-directed RNA polymerase subunit beta"/>
    <property type="match status" value="1"/>
</dbReference>
<dbReference type="GO" id="GO:0003677">
    <property type="term" value="F:DNA binding"/>
    <property type="evidence" value="ECO:0007669"/>
    <property type="project" value="InterPro"/>
</dbReference>
<keyword evidence="23" id="KW-1185">Reference proteome</keyword>
<dbReference type="InterPro" id="IPR009674">
    <property type="entry name" value="Rpa2_dom_4"/>
</dbReference>
<name>A0A058Z4I7_FONAL</name>
<evidence type="ECO:0000256" key="3">
    <source>
        <dbReference type="ARBA" id="ARBA00022478"/>
    </source>
</evidence>
<protein>
    <recommendedName>
        <fullName evidence="14">DNA-directed RNA polymerase subunit beta</fullName>
        <ecNumber evidence="14">2.7.7.6</ecNumber>
    </recommendedName>
</protein>
<evidence type="ECO:0000313" key="23">
    <source>
        <dbReference type="Proteomes" id="UP000030693"/>
    </source>
</evidence>
<dbReference type="PANTHER" id="PTHR20856">
    <property type="entry name" value="DNA-DIRECTED RNA POLYMERASE I SUBUNIT 2"/>
    <property type="match status" value="1"/>
</dbReference>
<keyword evidence="6" id="KW-0479">Metal-binding</keyword>
<dbReference type="FunFam" id="2.40.270.10:FF:000011">
    <property type="entry name" value="DNA-directed RNA polymerase subunit beta"/>
    <property type="match status" value="1"/>
</dbReference>
<dbReference type="InterPro" id="IPR015712">
    <property type="entry name" value="DNA-dir_RNA_pol_su2"/>
</dbReference>
<accession>A0A058Z4I7</accession>
<dbReference type="Pfam" id="PF04565">
    <property type="entry name" value="RNA_pol_Rpb2_3"/>
    <property type="match status" value="1"/>
</dbReference>
<dbReference type="eggNOG" id="KOG0216">
    <property type="taxonomic scope" value="Eukaryota"/>
</dbReference>
<keyword evidence="3 14" id="KW-0240">DNA-directed RNA polymerase</keyword>
<dbReference type="GO" id="GO:0008270">
    <property type="term" value="F:zinc ion binding"/>
    <property type="evidence" value="ECO:0007669"/>
    <property type="project" value="UniProtKB-KW"/>
</dbReference>
<evidence type="ECO:0000256" key="11">
    <source>
        <dbReference type="ARBA" id="ARBA00025539"/>
    </source>
</evidence>
<keyword evidence="10" id="KW-0539">Nucleus</keyword>
<dbReference type="FunFam" id="3.90.1100.10:FF:000008">
    <property type="entry name" value="DNA-directed RNA polymerase subunit beta"/>
    <property type="match status" value="1"/>
</dbReference>
<proteinExistence type="inferred from homology"/>
<evidence type="ECO:0000256" key="12">
    <source>
        <dbReference type="ARBA" id="ARBA00047768"/>
    </source>
</evidence>
<dbReference type="GO" id="GO:0032549">
    <property type="term" value="F:ribonucleoside binding"/>
    <property type="evidence" value="ECO:0007669"/>
    <property type="project" value="InterPro"/>
</dbReference>
<evidence type="ECO:0000313" key="22">
    <source>
        <dbReference type="EMBL" id="KCV69185.1"/>
    </source>
</evidence>
<evidence type="ECO:0000259" key="16">
    <source>
        <dbReference type="Pfam" id="PF00562"/>
    </source>
</evidence>
<dbReference type="Gene3D" id="2.40.270.10">
    <property type="entry name" value="DNA-directed RNA polymerase, subunit 2, domain 6"/>
    <property type="match status" value="1"/>
</dbReference>
<dbReference type="InterPro" id="IPR007121">
    <property type="entry name" value="RNA_pol_bsu_CS"/>
</dbReference>
<evidence type="ECO:0000259" key="21">
    <source>
        <dbReference type="Pfam" id="PF06883"/>
    </source>
</evidence>
<dbReference type="PROSITE" id="PS01166">
    <property type="entry name" value="RNA_POL_BETA"/>
    <property type="match status" value="1"/>
</dbReference>
<dbReference type="GO" id="GO:0006351">
    <property type="term" value="P:DNA-templated transcription"/>
    <property type="evidence" value="ECO:0007669"/>
    <property type="project" value="InterPro"/>
</dbReference>
<dbReference type="InterPro" id="IPR037033">
    <property type="entry name" value="DNA-dir_RNAP_su2_hyb_sf"/>
</dbReference>
<dbReference type="RefSeq" id="XP_009496756.1">
    <property type="nucleotide sequence ID" value="XM_009498481.1"/>
</dbReference>
<dbReference type="Pfam" id="PF04561">
    <property type="entry name" value="RNA_pol_Rpb2_2"/>
    <property type="match status" value="1"/>
</dbReference>
<evidence type="ECO:0000256" key="4">
    <source>
        <dbReference type="ARBA" id="ARBA00022679"/>
    </source>
</evidence>
<feature type="region of interest" description="Disordered" evidence="15">
    <location>
        <begin position="1"/>
        <end position="28"/>
    </location>
</feature>
<comment type="catalytic activity">
    <reaction evidence="12">
        <text>RNA(n) + a ribonucleoside 5'-triphosphate = RNA(n+1) + diphosphate</text>
        <dbReference type="Rhea" id="RHEA:21248"/>
        <dbReference type="Rhea" id="RHEA-COMP:14527"/>
        <dbReference type="Rhea" id="RHEA-COMP:17342"/>
        <dbReference type="ChEBI" id="CHEBI:33019"/>
        <dbReference type="ChEBI" id="CHEBI:61557"/>
        <dbReference type="ChEBI" id="CHEBI:140395"/>
        <dbReference type="EC" id="2.7.7.6"/>
    </reaction>
    <physiologicalReaction direction="left-to-right" evidence="12">
        <dbReference type="Rhea" id="RHEA:21249"/>
    </physiologicalReaction>
</comment>
<reference evidence="22" key="1">
    <citation type="submission" date="2013-04" db="EMBL/GenBank/DDBJ databases">
        <title>The Genome Sequence of Fonticula alba ATCC 38817.</title>
        <authorList>
            <consortium name="The Broad Institute Genomics Platform"/>
            <person name="Russ C."/>
            <person name="Cuomo C."/>
            <person name="Burger G."/>
            <person name="Gray M.W."/>
            <person name="Holland P.W.H."/>
            <person name="King N."/>
            <person name="Lang F.B.F."/>
            <person name="Roger A.J."/>
            <person name="Ruiz-Trillo I."/>
            <person name="Brown M."/>
            <person name="Walker B."/>
            <person name="Young S."/>
            <person name="Zeng Q."/>
            <person name="Gargeya S."/>
            <person name="Fitzgerald M."/>
            <person name="Haas B."/>
            <person name="Abouelleil A."/>
            <person name="Allen A.W."/>
            <person name="Alvarado L."/>
            <person name="Arachchi H.M."/>
            <person name="Berlin A.M."/>
            <person name="Chapman S.B."/>
            <person name="Gainer-Dewar J."/>
            <person name="Goldberg J."/>
            <person name="Griggs A."/>
            <person name="Gujja S."/>
            <person name="Hansen M."/>
            <person name="Howarth C."/>
            <person name="Imamovic A."/>
            <person name="Ireland A."/>
            <person name="Larimer J."/>
            <person name="McCowan C."/>
            <person name="Murphy C."/>
            <person name="Pearson M."/>
            <person name="Poon T.W."/>
            <person name="Priest M."/>
            <person name="Roberts A."/>
            <person name="Saif S."/>
            <person name="Shea T."/>
            <person name="Sisk P."/>
            <person name="Sykes S."/>
            <person name="Wortman J."/>
            <person name="Nusbaum C."/>
            <person name="Birren B."/>
        </authorList>
    </citation>
    <scope>NUCLEOTIDE SEQUENCE [LARGE SCALE GENOMIC DNA]</scope>
    <source>
        <strain evidence="22">ATCC 38817</strain>
    </source>
</reference>
<dbReference type="Gene3D" id="3.90.1100.10">
    <property type="match status" value="1"/>
</dbReference>
<dbReference type="GeneID" id="20529321"/>
<evidence type="ECO:0000256" key="10">
    <source>
        <dbReference type="ARBA" id="ARBA00023242"/>
    </source>
</evidence>
<evidence type="ECO:0000256" key="14">
    <source>
        <dbReference type="RuleBase" id="RU363031"/>
    </source>
</evidence>
<dbReference type="CDD" id="cd00653">
    <property type="entry name" value="RNA_pol_B_RPB2"/>
    <property type="match status" value="1"/>
</dbReference>
<dbReference type="Gene3D" id="2.40.50.150">
    <property type="match status" value="1"/>
</dbReference>
<comment type="function">
    <text evidence="11">DNA-dependent RNA polymerase catalyzes the transcription of DNA into RNA using the four ribonucleoside triphosphates as substrates. Second largest core component of RNA polymerase I which synthesizes ribosomal RNA precursors. Proposed to contribute to the polymerase catalytic activity and forms the polymerase active center together with the largest subunit. Pol I is composed of mobile elements and RPA2 is part of the core element with the central large cleft and probably a clamp element that moves to open and close the cleft.</text>
</comment>
<dbReference type="Gene3D" id="3.90.1070.20">
    <property type="match status" value="1"/>
</dbReference>
<gene>
    <name evidence="22" type="ORF">H696_04596</name>
</gene>
<organism evidence="22">
    <name type="scientific">Fonticula alba</name>
    <name type="common">Slime mold</name>
    <dbReference type="NCBI Taxonomy" id="691883"/>
    <lineage>
        <taxon>Eukaryota</taxon>
        <taxon>Rotosphaerida</taxon>
        <taxon>Fonticulaceae</taxon>
        <taxon>Fonticula</taxon>
    </lineage>
</organism>
<dbReference type="EMBL" id="KB932207">
    <property type="protein sequence ID" value="KCV69185.1"/>
    <property type="molecule type" value="Genomic_DNA"/>
</dbReference>
<keyword evidence="7" id="KW-0863">Zinc-finger</keyword>
<dbReference type="InterPro" id="IPR007642">
    <property type="entry name" value="RNA_pol_Rpb2_2"/>
</dbReference>
<keyword evidence="9 14" id="KW-0804">Transcription</keyword>
<evidence type="ECO:0000259" key="20">
    <source>
        <dbReference type="Pfam" id="PF04565"/>
    </source>
</evidence>
<keyword evidence="4 14" id="KW-0808">Transferase</keyword>
<evidence type="ECO:0000256" key="7">
    <source>
        <dbReference type="ARBA" id="ARBA00022771"/>
    </source>
</evidence>
<evidence type="ECO:0000256" key="9">
    <source>
        <dbReference type="ARBA" id="ARBA00023163"/>
    </source>
</evidence>
<evidence type="ECO:0000256" key="15">
    <source>
        <dbReference type="SAM" id="MobiDB-lite"/>
    </source>
</evidence>
<sequence length="1149" mass="128290">MPSAAEIPLPCPASRAPAIQGAPRDQEIPSQSSEYLTHLVRPHIDSFNFFMDNLQTAVNLIDARTVSDARGNRLRFWFSDVTVSRPQPAERDQVGFQDQRRWLFPAECRARGTSYRGRLQGTISFSVNDGPIQTISRNLGGLPVMLRSNRCNLERMTPRELVDRHEDADEMGGVFIVNGLEKLLRQIIVPRRNHVLAITRPSFHKRGPSYSNFGAQIRSVRPDQSAHTITVHYLTHGDFTVRFSFLKREYILPAYLVIKCLVDITDQEIFDTITRRSTNNTFLSDRVESMIRSGKRFAVYTREQALAFLGSKFRVVMRADDHLTNAQVGSKLLADILFVHLDTPREKFHLLVFMIQKLVSLVAGDTSPDNPDSLNNHEVLMPGHLLMMFLKEKLAEQLSNYLAQIAQDQRRAGRGHAPDFSNGDYFNALMGRVPSDIGRKVEYLLSTGNLVSHTGLDLQQVSGYAIVAERLNYMRYISHFRSIHRGAFFAELRTTSVRRLLPESWGFLCPVHTPDGAPCGLLNHMTHSCRVVSVKGDVTGLPELLNSLGMSPNQSPASVPPSYLTVFLDGKVIGYCPEEVAASIAGDLRVYKSKGHPATPESLEVAFIPALECGPFPGLYLFSTPARFMRPVRHLGTNTVELIGSLEQVFMNIACVNSDISPGLTTHLELEPTNMLSVVANFTPFSDFNQSPRNMYQCQMAKQSMGTPIHAFPYRADNKLYRLMFPQSPIVRPRLAEQYGFDNYPNGTNAVIAVISYTGYDMEDAMILNKMAFERGFQQGYIYQTLRLDLVKDHHSEHPLRFGVVNPRQAGNTIDTDGLPHVGTLLNSGAPLYCYVDTVTGRQFVERYKNLDTAFVESVRLVAAESGDSGGLTQAVIVLRVPRTPLIGDKFSSRHGQKGVCSRIYPTADMPFTEYGMTPDIIINPNAFPSRMTIGMLIETMAAKSGALHGAFTDATPFRFSEKHRAVDFFAEQLKAAGFNYYGNEPVYSGHSGQEMRVDIFFGIVYYQRLRHMVNDKFQVRTTGPVDPLTQQPVKGRKRAGGIRFGEMERDSLLGHGVSFTLLDRLMNCSDYSLSHVCVKCGSMLSPTTVPAPTAVGSGPVTLATAARSLTCRNCDTGDHIELLTMPYVFRYLTNELLAMNIKLTLTVQ</sequence>
<dbReference type="InterPro" id="IPR014724">
    <property type="entry name" value="RNA_pol_RPB2_OB-fold"/>
</dbReference>
<dbReference type="STRING" id="691883.A0A058Z4I7"/>
<dbReference type="Gene3D" id="3.90.1800.10">
    <property type="entry name" value="RNA polymerase alpha subunit dimerisation domain"/>
    <property type="match status" value="1"/>
</dbReference>
<dbReference type="InterPro" id="IPR007641">
    <property type="entry name" value="RNA_pol_Rpb2_7"/>
</dbReference>
<dbReference type="Pfam" id="PF04560">
    <property type="entry name" value="RNA_pol_Rpb2_7"/>
    <property type="match status" value="1"/>
</dbReference>
<evidence type="ECO:0000259" key="17">
    <source>
        <dbReference type="Pfam" id="PF04560"/>
    </source>
</evidence>
<dbReference type="GO" id="GO:0000428">
    <property type="term" value="C:DNA-directed RNA polymerase complex"/>
    <property type="evidence" value="ECO:0007669"/>
    <property type="project" value="UniProtKB-KW"/>
</dbReference>
<evidence type="ECO:0000259" key="18">
    <source>
        <dbReference type="Pfam" id="PF04561"/>
    </source>
</evidence>
<evidence type="ECO:0000256" key="13">
    <source>
        <dbReference type="RuleBase" id="RU000434"/>
    </source>
</evidence>
<feature type="domain" description="RNA polymerase Rpb2" evidence="17">
    <location>
        <begin position="1041"/>
        <end position="1147"/>
    </location>
</feature>
<keyword evidence="5 14" id="KW-0548">Nucleotidyltransferase</keyword>
<dbReference type="Pfam" id="PF06883">
    <property type="entry name" value="RNA_pol_Rpa2_4"/>
    <property type="match status" value="1"/>
</dbReference>
<dbReference type="Gene3D" id="3.90.1110.10">
    <property type="entry name" value="RNA polymerase Rpb2, domain 2"/>
    <property type="match status" value="1"/>
</dbReference>
<evidence type="ECO:0000256" key="6">
    <source>
        <dbReference type="ARBA" id="ARBA00022723"/>
    </source>
</evidence>
<evidence type="ECO:0000259" key="19">
    <source>
        <dbReference type="Pfam" id="PF04563"/>
    </source>
</evidence>
<dbReference type="SUPFAM" id="SSF64484">
    <property type="entry name" value="beta and beta-prime subunits of DNA dependent RNA-polymerase"/>
    <property type="match status" value="1"/>
</dbReference>
<dbReference type="EC" id="2.7.7.6" evidence="14"/>
<dbReference type="OrthoDB" id="10248617at2759"/>
<evidence type="ECO:0000256" key="2">
    <source>
        <dbReference type="ARBA" id="ARBA00006835"/>
    </source>
</evidence>
<dbReference type="InterPro" id="IPR037034">
    <property type="entry name" value="RNA_pol_Rpb2_2_sf"/>
</dbReference>
<dbReference type="Pfam" id="PF04563">
    <property type="entry name" value="RNA_pol_Rpb2_1"/>
    <property type="match status" value="1"/>
</dbReference>
<dbReference type="Pfam" id="PF00562">
    <property type="entry name" value="RNA_pol_Rpb2_6"/>
    <property type="match status" value="1"/>
</dbReference>
<dbReference type="AlphaFoldDB" id="A0A058Z4I7"/>
<keyword evidence="8" id="KW-0862">Zinc</keyword>
<dbReference type="Proteomes" id="UP000030693">
    <property type="component" value="Unassembled WGS sequence"/>
</dbReference>
<feature type="domain" description="DNA-directed RNA polymerase subunit 2 hybrid-binding" evidence="16">
    <location>
        <begin position="679"/>
        <end position="1039"/>
    </location>
</feature>
<dbReference type="GO" id="GO:0005730">
    <property type="term" value="C:nucleolus"/>
    <property type="evidence" value="ECO:0007669"/>
    <property type="project" value="UniProtKB-SubCell"/>
</dbReference>
<dbReference type="FunFam" id="3.90.1800.10:FF:000004">
    <property type="entry name" value="DNA-directed RNA polymerase subunit beta"/>
    <property type="match status" value="1"/>
</dbReference>
<dbReference type="OMA" id="FFGVVHY"/>